<evidence type="ECO:0000313" key="1">
    <source>
        <dbReference type="EMBL" id="KAK9834354.1"/>
    </source>
</evidence>
<comment type="caution">
    <text evidence="1">The sequence shown here is derived from an EMBL/GenBank/DDBJ whole genome shotgun (WGS) entry which is preliminary data.</text>
</comment>
<proteinExistence type="predicted"/>
<reference evidence="1 2" key="1">
    <citation type="journal article" date="2024" name="Nat. Commun.">
        <title>Phylogenomics reveals the evolutionary origins of lichenization in chlorophyte algae.</title>
        <authorList>
            <person name="Puginier C."/>
            <person name="Libourel C."/>
            <person name="Otte J."/>
            <person name="Skaloud P."/>
            <person name="Haon M."/>
            <person name="Grisel S."/>
            <person name="Petersen M."/>
            <person name="Berrin J.G."/>
            <person name="Delaux P.M."/>
            <person name="Dal Grande F."/>
            <person name="Keller J."/>
        </authorList>
    </citation>
    <scope>NUCLEOTIDE SEQUENCE [LARGE SCALE GENOMIC DNA]</scope>
    <source>
        <strain evidence="1 2">SAG 2523</strain>
    </source>
</reference>
<dbReference type="EMBL" id="JALJOV010002109">
    <property type="protein sequence ID" value="KAK9834354.1"/>
    <property type="molecule type" value="Genomic_DNA"/>
</dbReference>
<gene>
    <name evidence="1" type="ORF">WJX84_011273</name>
</gene>
<sequence length="172" mass="18715">MHAETATAAAKAVRQGADSCSLHGFEELARHSGLDAEALRIATWQLTDQLHSRMPDDGKPGQSESEAVKALELLVDDLKAQLQKALDEEAVNKGHRLRSKQLPPAPTSLPMIHHNNLLSDLQGHESDQLVMRHAHQALESSLAHFLVCLVVAVPACHGQITPHLAARNRLHA</sequence>
<keyword evidence="2" id="KW-1185">Reference proteome</keyword>
<name>A0AAW1RKZ6_9CHLO</name>
<evidence type="ECO:0000313" key="2">
    <source>
        <dbReference type="Proteomes" id="UP001485043"/>
    </source>
</evidence>
<dbReference type="Proteomes" id="UP001485043">
    <property type="component" value="Unassembled WGS sequence"/>
</dbReference>
<organism evidence="1 2">
    <name type="scientific">Apatococcus fuscideae</name>
    <dbReference type="NCBI Taxonomy" id="2026836"/>
    <lineage>
        <taxon>Eukaryota</taxon>
        <taxon>Viridiplantae</taxon>
        <taxon>Chlorophyta</taxon>
        <taxon>core chlorophytes</taxon>
        <taxon>Trebouxiophyceae</taxon>
        <taxon>Chlorellales</taxon>
        <taxon>Chlorellaceae</taxon>
        <taxon>Apatococcus</taxon>
    </lineage>
</organism>
<dbReference type="AlphaFoldDB" id="A0AAW1RKZ6"/>
<protein>
    <submittedName>
        <fullName evidence="1">Uncharacterized protein</fullName>
    </submittedName>
</protein>
<accession>A0AAW1RKZ6</accession>